<sequence>MKAITQEITEELLTVMDIYQRIARQLIEQLILETDQPDRMEILAGAYDMLTNADVIHGGEELTGDWFFDVHGEHCMFQNTETGQTLEVSLGSPEDVGNMDPYFFYNFIKTTPEIAYLTAYFENPFKDMLDFFERLQAQHVLIHVHGVEYRKVL</sequence>
<feature type="domain" description="DUF6896" evidence="1">
    <location>
        <begin position="14"/>
        <end position="142"/>
    </location>
</feature>
<name>A0A100VP42_PAEAM</name>
<reference evidence="2 3" key="1">
    <citation type="journal article" date="2016" name="Genome Announc.">
        <title>Draft Genome Sequence of Paenibacillus amylolyticus Heshi-A3, Isolated from Fermented Rice Bran in a Japanese Fermented Seafood Dish.</title>
        <authorList>
            <person name="Akuzawa S."/>
            <person name="Nagaoka J."/>
            <person name="Kanekatsu M."/>
            <person name="Kubota E."/>
            <person name="Ohtake R."/>
            <person name="Suzuki T."/>
            <person name="Kanesaki Y."/>
        </authorList>
    </citation>
    <scope>NUCLEOTIDE SEQUENCE [LARGE SCALE GENOMIC DNA]</scope>
    <source>
        <strain evidence="2 3">Heshi-A3</strain>
    </source>
</reference>
<dbReference type="InterPro" id="IPR054191">
    <property type="entry name" value="DUF6896"/>
</dbReference>
<dbReference type="Proteomes" id="UP000069697">
    <property type="component" value="Unassembled WGS sequence"/>
</dbReference>
<dbReference type="EMBL" id="BCNV01000001">
    <property type="protein sequence ID" value="GAS83457.1"/>
    <property type="molecule type" value="Genomic_DNA"/>
</dbReference>
<dbReference type="AlphaFoldDB" id="A0A100VP42"/>
<gene>
    <name evidence="2" type="ORF">PAHA3_3535</name>
</gene>
<protein>
    <recommendedName>
        <fullName evidence="1">DUF6896 domain-containing protein</fullName>
    </recommendedName>
</protein>
<evidence type="ECO:0000313" key="2">
    <source>
        <dbReference type="EMBL" id="GAS83457.1"/>
    </source>
</evidence>
<proteinExistence type="predicted"/>
<dbReference type="RefSeq" id="WP_062835793.1">
    <property type="nucleotide sequence ID" value="NZ_BCNV01000001.1"/>
</dbReference>
<reference evidence="3" key="2">
    <citation type="submission" date="2016-01" db="EMBL/GenBank/DDBJ databases">
        <title>Draft Genome Sequence of Paenibacillus amylolyticus Heshi-A3 that Was Isolated from Fermented Rice Bran with Aging Salted Mackerel, Which Was Named Heshiko as Traditional Fermented Seafood in Japan.</title>
        <authorList>
            <person name="Akuzawa S."/>
            <person name="Nakagawa J."/>
            <person name="Kanekatsu T."/>
            <person name="Kubota E."/>
            <person name="Ohtake R."/>
            <person name="Suzuki T."/>
            <person name="Kanesaki Y."/>
        </authorList>
    </citation>
    <scope>NUCLEOTIDE SEQUENCE [LARGE SCALE GENOMIC DNA]</scope>
    <source>
        <strain evidence="3">Heshi-A3</strain>
    </source>
</reference>
<organism evidence="2 3">
    <name type="scientific">Paenibacillus amylolyticus</name>
    <dbReference type="NCBI Taxonomy" id="1451"/>
    <lineage>
        <taxon>Bacteria</taxon>
        <taxon>Bacillati</taxon>
        <taxon>Bacillota</taxon>
        <taxon>Bacilli</taxon>
        <taxon>Bacillales</taxon>
        <taxon>Paenibacillaceae</taxon>
        <taxon>Paenibacillus</taxon>
    </lineage>
</organism>
<evidence type="ECO:0000259" key="1">
    <source>
        <dbReference type="Pfam" id="PF21837"/>
    </source>
</evidence>
<comment type="caution">
    <text evidence="2">The sequence shown here is derived from an EMBL/GenBank/DDBJ whole genome shotgun (WGS) entry which is preliminary data.</text>
</comment>
<accession>A0A100VP42</accession>
<evidence type="ECO:0000313" key="3">
    <source>
        <dbReference type="Proteomes" id="UP000069697"/>
    </source>
</evidence>
<dbReference type="Pfam" id="PF21837">
    <property type="entry name" value="DUF6896"/>
    <property type="match status" value="1"/>
</dbReference>